<dbReference type="RefSeq" id="WP_007417810.1">
    <property type="nucleotide sequence ID" value="NZ_ABOX02000048.1"/>
</dbReference>
<dbReference type="EMBL" id="ABOX02000048">
    <property type="protein sequence ID" value="EEF58197.1"/>
    <property type="molecule type" value="Genomic_DNA"/>
</dbReference>
<comment type="caution">
    <text evidence="2">The sequence shown here is derived from an EMBL/GenBank/DDBJ whole genome shotgun (WGS) entry which is preliminary data.</text>
</comment>
<proteinExistence type="predicted"/>
<evidence type="ECO:0008006" key="4">
    <source>
        <dbReference type="Google" id="ProtNLM"/>
    </source>
</evidence>
<feature type="transmembrane region" description="Helical" evidence="1">
    <location>
        <begin position="6"/>
        <end position="24"/>
    </location>
</feature>
<keyword evidence="1" id="KW-0472">Membrane</keyword>
<evidence type="ECO:0000256" key="1">
    <source>
        <dbReference type="SAM" id="Phobius"/>
    </source>
</evidence>
<dbReference type="AlphaFoldDB" id="B9XPS4"/>
<organism evidence="2 3">
    <name type="scientific">Pedosphaera parvula (strain Ellin514)</name>
    <dbReference type="NCBI Taxonomy" id="320771"/>
    <lineage>
        <taxon>Bacteria</taxon>
        <taxon>Pseudomonadati</taxon>
        <taxon>Verrucomicrobiota</taxon>
        <taxon>Pedosphaerae</taxon>
        <taxon>Pedosphaerales</taxon>
        <taxon>Pedosphaeraceae</taxon>
        <taxon>Pedosphaera</taxon>
    </lineage>
</organism>
<keyword evidence="1" id="KW-1133">Transmembrane helix</keyword>
<keyword evidence="3" id="KW-1185">Reference proteome</keyword>
<reference evidence="2 3" key="1">
    <citation type="journal article" date="2011" name="J. Bacteriol.">
        <title>Genome sequence of 'Pedosphaera parvula' Ellin514, an aerobic Verrucomicrobial isolate from pasture soil.</title>
        <authorList>
            <person name="Kant R."/>
            <person name="van Passel M.W."/>
            <person name="Sangwan P."/>
            <person name="Palva A."/>
            <person name="Lucas S."/>
            <person name="Copeland A."/>
            <person name="Lapidus A."/>
            <person name="Glavina Del Rio T."/>
            <person name="Dalin E."/>
            <person name="Tice H."/>
            <person name="Bruce D."/>
            <person name="Goodwin L."/>
            <person name="Pitluck S."/>
            <person name="Chertkov O."/>
            <person name="Larimer F.W."/>
            <person name="Land M.L."/>
            <person name="Hauser L."/>
            <person name="Brettin T.S."/>
            <person name="Detter J.C."/>
            <person name="Han S."/>
            <person name="de Vos W.M."/>
            <person name="Janssen P.H."/>
            <person name="Smidt H."/>
        </authorList>
    </citation>
    <scope>NUCLEOTIDE SEQUENCE [LARGE SCALE GENOMIC DNA]</scope>
    <source>
        <strain evidence="2 3">Ellin514</strain>
    </source>
</reference>
<dbReference type="Proteomes" id="UP000003688">
    <property type="component" value="Unassembled WGS sequence"/>
</dbReference>
<evidence type="ECO:0000313" key="2">
    <source>
        <dbReference type="EMBL" id="EEF58197.1"/>
    </source>
</evidence>
<keyword evidence="1" id="KW-0812">Transmembrane</keyword>
<sequence precursor="true">MSIEALIFAYVVSLLAALSGLAVYSELRRRRFGPASAEDRIFRCENCGLVYTDDVDVDRSRCSQCGRLNDAIEF</sequence>
<dbReference type="STRING" id="320771.Cflav_PD1397"/>
<evidence type="ECO:0000313" key="3">
    <source>
        <dbReference type="Proteomes" id="UP000003688"/>
    </source>
</evidence>
<name>B9XPS4_PEDPL</name>
<gene>
    <name evidence="2" type="ORF">Cflav_PD1397</name>
</gene>
<protein>
    <recommendedName>
        <fullName evidence="4">Hydrogenase nickel incorporation protein HypA</fullName>
    </recommendedName>
</protein>
<accession>B9XPS4</accession>